<name>A0A4R5C2F9_9PSEU</name>
<dbReference type="InterPro" id="IPR010095">
    <property type="entry name" value="Cas12f1-like_TNB"/>
</dbReference>
<dbReference type="NCBIfam" id="TIGR01766">
    <property type="entry name" value="IS200/IS605 family accessory protein TnpB-like domain"/>
    <property type="match status" value="1"/>
</dbReference>
<accession>A0A4R5C2F9</accession>
<proteinExistence type="predicted"/>
<evidence type="ECO:0000256" key="1">
    <source>
        <dbReference type="ARBA" id="ARBA00023125"/>
    </source>
</evidence>
<feature type="region of interest" description="Disordered" evidence="2">
    <location>
        <begin position="140"/>
        <end position="201"/>
    </location>
</feature>
<dbReference type="AlphaFoldDB" id="A0A4R5C2F9"/>
<sequence>MVSPESVLGSPTGVATTCTRSPLRSSVTTQRFVIDDLSVCNMMKNRRLSRVIGDASWAELRSVLEYKCAWYGRELVLINRWFPSSKTCSNCGALTDSLPLRVREWSCGVCEARHDRDINAARNIVAAGLAVSACGAGVRPQRETSRMGRPAVNQELPGASQEDSTSVGAGSGQGSVCTSTDRTEGRLLTMGRQVSPESGET</sequence>
<keyword evidence="5" id="KW-1185">Reference proteome</keyword>
<reference evidence="4 5" key="1">
    <citation type="submission" date="2019-03" db="EMBL/GenBank/DDBJ databases">
        <title>Draft genome sequences of novel Actinobacteria.</title>
        <authorList>
            <person name="Sahin N."/>
            <person name="Ay H."/>
            <person name="Saygin H."/>
        </authorList>
    </citation>
    <scope>NUCLEOTIDE SEQUENCE [LARGE SCALE GENOMIC DNA]</scope>
    <source>
        <strain evidence="4 5">5K548</strain>
    </source>
</reference>
<dbReference type="Proteomes" id="UP000294723">
    <property type="component" value="Unassembled WGS sequence"/>
</dbReference>
<organism evidence="4 5">
    <name type="scientific">Saccharopolyspora karakumensis</name>
    <dbReference type="NCBI Taxonomy" id="2530386"/>
    <lineage>
        <taxon>Bacteria</taxon>
        <taxon>Bacillati</taxon>
        <taxon>Actinomycetota</taxon>
        <taxon>Actinomycetes</taxon>
        <taxon>Pseudonocardiales</taxon>
        <taxon>Pseudonocardiaceae</taxon>
        <taxon>Saccharopolyspora</taxon>
    </lineage>
</organism>
<evidence type="ECO:0000256" key="2">
    <source>
        <dbReference type="SAM" id="MobiDB-lite"/>
    </source>
</evidence>
<protein>
    <submittedName>
        <fullName evidence="4">Transposase</fullName>
    </submittedName>
</protein>
<dbReference type="EMBL" id="SMLA01000007">
    <property type="protein sequence ID" value="TDD90942.1"/>
    <property type="molecule type" value="Genomic_DNA"/>
</dbReference>
<dbReference type="NCBIfam" id="NF040570">
    <property type="entry name" value="guided_TnpB"/>
    <property type="match status" value="1"/>
</dbReference>
<gene>
    <name evidence="4" type="ORF">E1202_07505</name>
</gene>
<evidence type="ECO:0000313" key="5">
    <source>
        <dbReference type="Proteomes" id="UP000294723"/>
    </source>
</evidence>
<feature type="domain" description="Cas12f1-like TNB" evidence="3">
    <location>
        <begin position="57"/>
        <end position="124"/>
    </location>
</feature>
<dbReference type="GO" id="GO:0003677">
    <property type="term" value="F:DNA binding"/>
    <property type="evidence" value="ECO:0007669"/>
    <property type="project" value="UniProtKB-KW"/>
</dbReference>
<evidence type="ECO:0000259" key="3">
    <source>
        <dbReference type="Pfam" id="PF07282"/>
    </source>
</evidence>
<feature type="compositionally biased region" description="Polar residues" evidence="2">
    <location>
        <begin position="161"/>
        <end position="180"/>
    </location>
</feature>
<keyword evidence="1" id="KW-0238">DNA-binding</keyword>
<evidence type="ECO:0000313" key="4">
    <source>
        <dbReference type="EMBL" id="TDD90942.1"/>
    </source>
</evidence>
<dbReference type="Pfam" id="PF07282">
    <property type="entry name" value="Cas12f1-like_TNB"/>
    <property type="match status" value="1"/>
</dbReference>
<comment type="caution">
    <text evidence="4">The sequence shown here is derived from an EMBL/GenBank/DDBJ whole genome shotgun (WGS) entry which is preliminary data.</text>
</comment>